<evidence type="ECO:0000313" key="3">
    <source>
        <dbReference type="Proteomes" id="UP000249354"/>
    </source>
</evidence>
<comment type="caution">
    <text evidence="2">The sequence shown here is derived from an EMBL/GenBank/DDBJ whole genome shotgun (WGS) entry which is preliminary data.</text>
</comment>
<sequence>MAAVSVVYLSETHNEGFDHVAQLEIVQSLAEQNEIVIALEMFQCPFQSVLDAYLAGKLSESELIAQSEYETRWGFGWEFYAPILRYAKENQIPLVALNTPTEMTRQVALEGLESLSGKDFQFIPPINEINTSGEDYRALMQSVFSAHGGQGNSDGFENFFAAQVLWDETMAEGVVQQLLAKPDAQVVVLVGEAHVGYGYGIPNRVRRRLPEVAQMSVQFLGADKEKDPAFADLFWMVDSD</sequence>
<dbReference type="InterPro" id="IPR007314">
    <property type="entry name" value="Cofac_haem-bd_dom"/>
</dbReference>
<dbReference type="AlphaFoldDB" id="A0A2W4WH44"/>
<name>A0A2W4WH44_9CYAN</name>
<reference evidence="3" key="1">
    <citation type="submission" date="2018-04" db="EMBL/GenBank/DDBJ databases">
        <authorList>
            <person name="Cornet L."/>
        </authorList>
    </citation>
    <scope>NUCLEOTIDE SEQUENCE [LARGE SCALE GENOMIC DNA]</scope>
</reference>
<feature type="domain" description="Haem-binding uptake Tiki superfamily ChaN" evidence="1">
    <location>
        <begin position="2"/>
        <end position="205"/>
    </location>
</feature>
<dbReference type="SUPFAM" id="SSF159501">
    <property type="entry name" value="EreA/ChaN-like"/>
    <property type="match status" value="1"/>
</dbReference>
<dbReference type="Gene3D" id="3.40.50.11550">
    <property type="match status" value="1"/>
</dbReference>
<dbReference type="CDD" id="cd14727">
    <property type="entry name" value="ChanN-like"/>
    <property type="match status" value="1"/>
</dbReference>
<organism evidence="2 3">
    <name type="scientific">Leptolyngbya foveolarum</name>
    <dbReference type="NCBI Taxonomy" id="47253"/>
    <lineage>
        <taxon>Bacteria</taxon>
        <taxon>Bacillati</taxon>
        <taxon>Cyanobacteriota</taxon>
        <taxon>Cyanophyceae</taxon>
        <taxon>Leptolyngbyales</taxon>
        <taxon>Leptolyngbyaceae</taxon>
        <taxon>Leptolyngbya group</taxon>
        <taxon>Leptolyngbya</taxon>
    </lineage>
</organism>
<protein>
    <submittedName>
        <fullName evidence="2">Iron-regulated protein</fullName>
    </submittedName>
</protein>
<dbReference type="Pfam" id="PF04187">
    <property type="entry name" value="Cofac_haem_bdg"/>
    <property type="match status" value="1"/>
</dbReference>
<gene>
    <name evidence="2" type="ORF">DCF25_09680</name>
</gene>
<reference evidence="2 3" key="2">
    <citation type="submission" date="2018-06" db="EMBL/GenBank/DDBJ databases">
        <title>Metagenomic assembly of (sub)arctic Cyanobacteria and their associated microbiome from non-axenic cultures.</title>
        <authorList>
            <person name="Baurain D."/>
        </authorList>
    </citation>
    <scope>NUCLEOTIDE SEQUENCE [LARGE SCALE GENOMIC DNA]</scope>
    <source>
        <strain evidence="2">ULC129bin1</strain>
    </source>
</reference>
<evidence type="ECO:0000313" key="2">
    <source>
        <dbReference type="EMBL" id="PZO18528.1"/>
    </source>
</evidence>
<dbReference type="Proteomes" id="UP000249354">
    <property type="component" value="Unassembled WGS sequence"/>
</dbReference>
<proteinExistence type="predicted"/>
<evidence type="ECO:0000259" key="1">
    <source>
        <dbReference type="Pfam" id="PF04187"/>
    </source>
</evidence>
<accession>A0A2W4WH44</accession>
<dbReference type="EMBL" id="QBMC01000054">
    <property type="protein sequence ID" value="PZO18528.1"/>
    <property type="molecule type" value="Genomic_DNA"/>
</dbReference>